<sequence length="57" mass="5669">MIAKVAFFCAALVAVRATGFVAPAVYGHGLAIKAPAAPVLSKTFVTAPLLSKAVVAA</sequence>
<dbReference type="OrthoDB" id="10535401at2759"/>
<proteinExistence type="predicted"/>
<evidence type="ECO:0000313" key="3">
    <source>
        <dbReference type="Proteomes" id="UP000054359"/>
    </source>
</evidence>
<organism evidence="2 3">
    <name type="scientific">Stegodyphus mimosarum</name>
    <name type="common">African social velvet spider</name>
    <dbReference type="NCBI Taxonomy" id="407821"/>
    <lineage>
        <taxon>Eukaryota</taxon>
        <taxon>Metazoa</taxon>
        <taxon>Ecdysozoa</taxon>
        <taxon>Arthropoda</taxon>
        <taxon>Chelicerata</taxon>
        <taxon>Arachnida</taxon>
        <taxon>Araneae</taxon>
        <taxon>Araneomorphae</taxon>
        <taxon>Entelegynae</taxon>
        <taxon>Eresoidea</taxon>
        <taxon>Eresidae</taxon>
        <taxon>Stegodyphus</taxon>
    </lineage>
</organism>
<dbReference type="EMBL" id="KK114344">
    <property type="protein sequence ID" value="KFM62238.1"/>
    <property type="molecule type" value="Genomic_DNA"/>
</dbReference>
<keyword evidence="1" id="KW-0732">Signal</keyword>
<feature type="signal peptide" evidence="1">
    <location>
        <begin position="1"/>
        <end position="17"/>
    </location>
</feature>
<feature type="chain" id="PRO_5001829503" evidence="1">
    <location>
        <begin position="18"/>
        <end position="57"/>
    </location>
</feature>
<reference evidence="2 3" key="1">
    <citation type="submission" date="2013-11" db="EMBL/GenBank/DDBJ databases">
        <title>Genome sequencing of Stegodyphus mimosarum.</title>
        <authorList>
            <person name="Bechsgaard J."/>
        </authorList>
    </citation>
    <scope>NUCLEOTIDE SEQUENCE [LARGE SCALE GENOMIC DNA]</scope>
</reference>
<evidence type="ECO:0000256" key="1">
    <source>
        <dbReference type="SAM" id="SignalP"/>
    </source>
</evidence>
<dbReference type="Proteomes" id="UP000054359">
    <property type="component" value="Unassembled WGS sequence"/>
</dbReference>
<name>A0A087TAU9_STEMI</name>
<dbReference type="AlphaFoldDB" id="A0A087TAU9"/>
<keyword evidence="3" id="KW-1185">Reference proteome</keyword>
<evidence type="ECO:0000313" key="2">
    <source>
        <dbReference type="EMBL" id="KFM62238.1"/>
    </source>
</evidence>
<protein>
    <submittedName>
        <fullName evidence="2">Uncharacterized protein</fullName>
    </submittedName>
</protein>
<accession>A0A087TAU9</accession>
<gene>
    <name evidence="2" type="ORF">X975_00398</name>
</gene>
<feature type="non-terminal residue" evidence="2">
    <location>
        <position position="57"/>
    </location>
</feature>